<feature type="region of interest" description="Disordered" evidence="1">
    <location>
        <begin position="151"/>
        <end position="188"/>
    </location>
</feature>
<keyword evidence="2" id="KW-0687">Ribonucleoprotein</keyword>
<name>U6GD21_EIMAC</name>
<dbReference type="EMBL" id="HG670593">
    <property type="protein sequence ID" value="CDI77233.1"/>
    <property type="molecule type" value="Genomic_DNA"/>
</dbReference>
<sequence length="196" mass="21276">MLARFSRCMQQQRLLLLQQRSLQQQQQQQQLQQQALQCMQQQTRLSSSYDIFKKIQDPPTEGESTELARKPSDKVLRLVDEVMSLTLIEAADLCDLCQEKLAQRGGGPAFNSAMAAGRSPFPHPAALFAGAFSPSAINFGAVPPAAGAAAPAAAAEPAAAGNAASAAAPQGALQQQQQQQQQQNQQQRRQWLLLLR</sequence>
<dbReference type="Proteomes" id="UP000018050">
    <property type="component" value="Unassembled WGS sequence"/>
</dbReference>
<keyword evidence="2" id="KW-0689">Ribosomal protein</keyword>
<proteinExistence type="predicted"/>
<accession>U6GD21</accession>
<evidence type="ECO:0000313" key="3">
    <source>
        <dbReference type="Proteomes" id="UP000018050"/>
    </source>
</evidence>
<evidence type="ECO:0000256" key="1">
    <source>
        <dbReference type="SAM" id="MobiDB-lite"/>
    </source>
</evidence>
<keyword evidence="3" id="KW-1185">Reference proteome</keyword>
<reference evidence="2" key="1">
    <citation type="submission" date="2013-10" db="EMBL/GenBank/DDBJ databases">
        <title>Genomic analysis of the causative agents of coccidiosis in chickens.</title>
        <authorList>
            <person name="Reid A.J."/>
            <person name="Blake D."/>
            <person name="Billington K."/>
            <person name="Browne H."/>
            <person name="Dunn M."/>
            <person name="Hung S."/>
            <person name="Kawahara F."/>
            <person name="Miranda-Saavedra D."/>
            <person name="Mourier T."/>
            <person name="Nagra H."/>
            <person name="Otto T.D."/>
            <person name="Rawlings N."/>
            <person name="Sanchez A."/>
            <person name="Sanders M."/>
            <person name="Subramaniam C."/>
            <person name="Tay Y."/>
            <person name="Dear P."/>
            <person name="Doerig C."/>
            <person name="Gruber A."/>
            <person name="Parkinson J."/>
            <person name="Shirley M."/>
            <person name="Wan K.L."/>
            <person name="Berriman M."/>
            <person name="Tomley F."/>
            <person name="Pain A."/>
        </authorList>
    </citation>
    <scope>NUCLEOTIDE SEQUENCE</scope>
    <source>
        <strain evidence="2">Houghton</strain>
    </source>
</reference>
<dbReference type="VEuPathDB" id="ToxoDB:EAH_00022750"/>
<dbReference type="OMA" id="QQALQCM"/>
<feature type="compositionally biased region" description="Low complexity" evidence="1">
    <location>
        <begin position="151"/>
        <end position="187"/>
    </location>
</feature>
<dbReference type="RefSeq" id="XP_013252383.1">
    <property type="nucleotide sequence ID" value="XM_013396929.1"/>
</dbReference>
<protein>
    <submittedName>
        <fullName evidence="2">Ribosomal protein L7/L12, putative</fullName>
    </submittedName>
</protein>
<dbReference type="OrthoDB" id="250175at2759"/>
<gene>
    <name evidence="2" type="ORF">EAH_00022750</name>
</gene>
<dbReference type="GeneID" id="25270345"/>
<reference evidence="2" key="2">
    <citation type="submission" date="2013-10" db="EMBL/GenBank/DDBJ databases">
        <authorList>
            <person name="Aslett M."/>
        </authorList>
    </citation>
    <scope>NUCLEOTIDE SEQUENCE</scope>
    <source>
        <strain evidence="2">Houghton</strain>
    </source>
</reference>
<dbReference type="GO" id="GO:0005840">
    <property type="term" value="C:ribosome"/>
    <property type="evidence" value="ECO:0007669"/>
    <property type="project" value="UniProtKB-KW"/>
</dbReference>
<organism evidence="2 3">
    <name type="scientific">Eimeria acervulina</name>
    <name type="common">Coccidian parasite</name>
    <dbReference type="NCBI Taxonomy" id="5801"/>
    <lineage>
        <taxon>Eukaryota</taxon>
        <taxon>Sar</taxon>
        <taxon>Alveolata</taxon>
        <taxon>Apicomplexa</taxon>
        <taxon>Conoidasida</taxon>
        <taxon>Coccidia</taxon>
        <taxon>Eucoccidiorida</taxon>
        <taxon>Eimeriorina</taxon>
        <taxon>Eimeriidae</taxon>
        <taxon>Eimeria</taxon>
    </lineage>
</organism>
<evidence type="ECO:0000313" key="2">
    <source>
        <dbReference type="EMBL" id="CDI77233.1"/>
    </source>
</evidence>
<dbReference type="AlphaFoldDB" id="U6GD21"/>